<evidence type="ECO:0000313" key="2">
    <source>
        <dbReference type="EMBL" id="USG66558.1"/>
    </source>
</evidence>
<accession>A0ABY4WHM0</accession>
<feature type="compositionally biased region" description="Polar residues" evidence="1">
    <location>
        <begin position="20"/>
        <end position="37"/>
    </location>
</feature>
<dbReference type="PROSITE" id="PS51257">
    <property type="entry name" value="PROKAR_LIPOPROTEIN"/>
    <property type="match status" value="1"/>
</dbReference>
<gene>
    <name evidence="2" type="ORF">NDK47_04460</name>
</gene>
<organism evidence="2 3">
    <name type="scientific">Brevibacillus ruminantium</name>
    <dbReference type="NCBI Taxonomy" id="2950604"/>
    <lineage>
        <taxon>Bacteria</taxon>
        <taxon>Bacillati</taxon>
        <taxon>Bacillota</taxon>
        <taxon>Bacilli</taxon>
        <taxon>Bacillales</taxon>
        <taxon>Paenibacillaceae</taxon>
        <taxon>Brevibacillus</taxon>
    </lineage>
</organism>
<sequence>MRIFFFALLLCTAITGCQHTDSSQTANSPIGNSSTEKGLQKEDIHEALRPFVEASTSDPTSYVNDLRYTLQDLREIQMVAKKHGIENPFIPTEGIATDDVVSVDEETDTLKITYPHFSLRQSRKEITPDSGNAERIVKSDRGEFNWVYADDTPLLLFTVRDGITISISSAKPFETKEFETVMESLVPLFDHELENEDVEKGASPTIG</sequence>
<name>A0ABY4WHM0_9BACL</name>
<evidence type="ECO:0008006" key="4">
    <source>
        <dbReference type="Google" id="ProtNLM"/>
    </source>
</evidence>
<protein>
    <recommendedName>
        <fullName evidence="4">DUF4367 domain-containing protein</fullName>
    </recommendedName>
</protein>
<dbReference type="Proteomes" id="UP001056500">
    <property type="component" value="Chromosome"/>
</dbReference>
<keyword evidence="3" id="KW-1185">Reference proteome</keyword>
<proteinExistence type="predicted"/>
<reference evidence="2" key="1">
    <citation type="submission" date="2022-06" db="EMBL/GenBank/DDBJ databases">
        <title>Genome sequencing of Brevibacillus sp. BB3-R1.</title>
        <authorList>
            <person name="Heo J."/>
            <person name="Lee D."/>
            <person name="Won M."/>
            <person name="Han B.-H."/>
            <person name="Hong S.-B."/>
            <person name="Kwon S.-W."/>
        </authorList>
    </citation>
    <scope>NUCLEOTIDE SEQUENCE</scope>
    <source>
        <strain evidence="2">BB3-R1</strain>
    </source>
</reference>
<feature type="region of interest" description="Disordered" evidence="1">
    <location>
        <begin position="20"/>
        <end position="39"/>
    </location>
</feature>
<evidence type="ECO:0000313" key="3">
    <source>
        <dbReference type="Proteomes" id="UP001056500"/>
    </source>
</evidence>
<evidence type="ECO:0000256" key="1">
    <source>
        <dbReference type="SAM" id="MobiDB-lite"/>
    </source>
</evidence>
<dbReference type="RefSeq" id="WP_251873666.1">
    <property type="nucleotide sequence ID" value="NZ_CP098755.1"/>
</dbReference>
<dbReference type="EMBL" id="CP098755">
    <property type="protein sequence ID" value="USG66558.1"/>
    <property type="molecule type" value="Genomic_DNA"/>
</dbReference>